<dbReference type="AlphaFoldDB" id="A0A2T3A1M6"/>
<dbReference type="PANTHER" id="PTHR19139:SF283">
    <property type="entry name" value="AQUAPORIN"/>
    <property type="match status" value="1"/>
</dbReference>
<feature type="transmembrane region" description="Helical" evidence="9">
    <location>
        <begin position="31"/>
        <end position="49"/>
    </location>
</feature>
<keyword evidence="11" id="KW-1185">Reference proteome</keyword>
<accession>A0A2T3A1M6</accession>
<evidence type="ECO:0000313" key="10">
    <source>
        <dbReference type="EMBL" id="PSR81244.1"/>
    </source>
</evidence>
<dbReference type="FunCoup" id="A0A2T3A1M6">
    <property type="interactions" value="225"/>
</dbReference>
<dbReference type="EMBL" id="KZ678507">
    <property type="protein sequence ID" value="PSR81244.1"/>
    <property type="molecule type" value="Genomic_DNA"/>
</dbReference>
<evidence type="ECO:0000256" key="9">
    <source>
        <dbReference type="SAM" id="Phobius"/>
    </source>
</evidence>
<dbReference type="GO" id="GO:0005886">
    <property type="term" value="C:plasma membrane"/>
    <property type="evidence" value="ECO:0007669"/>
    <property type="project" value="TreeGrafter"/>
</dbReference>
<evidence type="ECO:0000256" key="5">
    <source>
        <dbReference type="ARBA" id="ARBA00022989"/>
    </source>
</evidence>
<keyword evidence="8" id="KW-0813">Transport</keyword>
<keyword evidence="6 9" id="KW-0472">Membrane</keyword>
<keyword evidence="3 8" id="KW-0812">Transmembrane</keyword>
<dbReference type="SUPFAM" id="SSF81338">
    <property type="entry name" value="Aquaporin-like"/>
    <property type="match status" value="1"/>
</dbReference>
<comment type="catalytic activity">
    <reaction evidence="7">
        <text>H2O(in) = H2O(out)</text>
        <dbReference type="Rhea" id="RHEA:29667"/>
        <dbReference type="ChEBI" id="CHEBI:15377"/>
    </reaction>
</comment>
<comment type="subcellular location">
    <subcellularLocation>
        <location evidence="1">Membrane</location>
        <topology evidence="1">Multi-pass membrane protein</topology>
    </subcellularLocation>
</comment>
<feature type="transmembrane region" description="Helical" evidence="9">
    <location>
        <begin position="160"/>
        <end position="184"/>
    </location>
</feature>
<evidence type="ECO:0000313" key="11">
    <source>
        <dbReference type="Proteomes" id="UP000241462"/>
    </source>
</evidence>
<dbReference type="STRING" id="2025994.A0A2T3A1M6"/>
<feature type="transmembrane region" description="Helical" evidence="9">
    <location>
        <begin position="61"/>
        <end position="83"/>
    </location>
</feature>
<keyword evidence="4" id="KW-0677">Repeat</keyword>
<feature type="transmembrane region" description="Helical" evidence="9">
    <location>
        <begin position="237"/>
        <end position="256"/>
    </location>
</feature>
<evidence type="ECO:0000256" key="3">
    <source>
        <dbReference type="ARBA" id="ARBA00022692"/>
    </source>
</evidence>
<dbReference type="GO" id="GO:0015250">
    <property type="term" value="F:water channel activity"/>
    <property type="evidence" value="ECO:0007669"/>
    <property type="project" value="TreeGrafter"/>
</dbReference>
<dbReference type="InterPro" id="IPR000425">
    <property type="entry name" value="MIP"/>
</dbReference>
<proteinExistence type="inferred from homology"/>
<dbReference type="InterPro" id="IPR023271">
    <property type="entry name" value="Aquaporin-like"/>
</dbReference>
<dbReference type="OrthoDB" id="3222at2759"/>
<evidence type="ECO:0000256" key="1">
    <source>
        <dbReference type="ARBA" id="ARBA00004141"/>
    </source>
</evidence>
<dbReference type="PANTHER" id="PTHR19139">
    <property type="entry name" value="AQUAPORIN TRANSPORTER"/>
    <property type="match status" value="1"/>
</dbReference>
<name>A0A2T3A1M6_9PEZI</name>
<reference evidence="10 11" key="1">
    <citation type="journal article" date="2018" name="Mycol. Prog.">
        <title>Coniella lustricola, a new species from submerged detritus.</title>
        <authorList>
            <person name="Raudabaugh D.B."/>
            <person name="Iturriaga T."/>
            <person name="Carver A."/>
            <person name="Mondo S."/>
            <person name="Pangilinan J."/>
            <person name="Lipzen A."/>
            <person name="He G."/>
            <person name="Amirebrahimi M."/>
            <person name="Grigoriev I.V."/>
            <person name="Miller A.N."/>
        </authorList>
    </citation>
    <scope>NUCLEOTIDE SEQUENCE [LARGE SCALE GENOMIC DNA]</scope>
    <source>
        <strain evidence="10 11">B22-T-1</strain>
    </source>
</reference>
<organism evidence="10 11">
    <name type="scientific">Coniella lustricola</name>
    <dbReference type="NCBI Taxonomy" id="2025994"/>
    <lineage>
        <taxon>Eukaryota</taxon>
        <taxon>Fungi</taxon>
        <taxon>Dikarya</taxon>
        <taxon>Ascomycota</taxon>
        <taxon>Pezizomycotina</taxon>
        <taxon>Sordariomycetes</taxon>
        <taxon>Sordariomycetidae</taxon>
        <taxon>Diaporthales</taxon>
        <taxon>Schizoparmaceae</taxon>
        <taxon>Coniella</taxon>
    </lineage>
</organism>
<feature type="transmembrane region" description="Helical" evidence="9">
    <location>
        <begin position="119"/>
        <end position="140"/>
    </location>
</feature>
<dbReference type="PRINTS" id="PR00783">
    <property type="entry name" value="MINTRINSICP"/>
</dbReference>
<feature type="transmembrane region" description="Helical" evidence="9">
    <location>
        <begin position="196"/>
        <end position="217"/>
    </location>
</feature>
<dbReference type="Pfam" id="PF00230">
    <property type="entry name" value="MIP"/>
    <property type="match status" value="1"/>
</dbReference>
<evidence type="ECO:0000256" key="6">
    <source>
        <dbReference type="ARBA" id="ARBA00023136"/>
    </source>
</evidence>
<dbReference type="InParanoid" id="A0A2T3A1M6"/>
<evidence type="ECO:0000256" key="8">
    <source>
        <dbReference type="RuleBase" id="RU000477"/>
    </source>
</evidence>
<keyword evidence="5 9" id="KW-1133">Transmembrane helix</keyword>
<evidence type="ECO:0000256" key="4">
    <source>
        <dbReference type="ARBA" id="ARBA00022737"/>
    </source>
</evidence>
<gene>
    <name evidence="10" type="ORF">BD289DRAFT_439371</name>
</gene>
<evidence type="ECO:0000256" key="7">
    <source>
        <dbReference type="ARBA" id="ARBA00034651"/>
    </source>
</evidence>
<protein>
    <submittedName>
        <fullName evidence="10">Aquaporin-like protein</fullName>
    </submittedName>
</protein>
<comment type="similarity">
    <text evidence="2 8">Belongs to the MIP/aquaporin (TC 1.A.8) family.</text>
</comment>
<dbReference type="InterPro" id="IPR034294">
    <property type="entry name" value="Aquaporin_transptr"/>
</dbReference>
<sequence>MRIEQLKSSLRRKSVEKHVRGGHLNKLESHMIAASGEFVGTFFFLWMAYSGQLMVLSQVGTLAITGGATSETVVLIAIVYGFSLLVNAWAFYRISGGLFNPAVAFGLSIAGKLSWVRTAFLIPAQLLASMVAGGLVKAMFQPGTPETPMANINTILTSGTTIAQGLFIEMFLTAELVFVVLMLAAEKSKDTFMAPIGIGLALFVAELSGVFFTGGSLNPARSFGCAVAARDFPTYHWIYWLGPALGATLAASYFRFVKGMHYEEVNPGQDSAGSDLDVPNVAEEV</sequence>
<dbReference type="Proteomes" id="UP000241462">
    <property type="component" value="Unassembled WGS sequence"/>
</dbReference>
<dbReference type="Gene3D" id="1.20.1080.10">
    <property type="entry name" value="Glycerol uptake facilitator protein"/>
    <property type="match status" value="1"/>
</dbReference>
<evidence type="ECO:0000256" key="2">
    <source>
        <dbReference type="ARBA" id="ARBA00006175"/>
    </source>
</evidence>